<dbReference type="EMBL" id="BMMI01000011">
    <property type="protein sequence ID" value="GGL82767.1"/>
    <property type="molecule type" value="Genomic_DNA"/>
</dbReference>
<dbReference type="Proteomes" id="UP000648663">
    <property type="component" value="Unassembled WGS sequence"/>
</dbReference>
<organism evidence="2 3">
    <name type="scientific">Modestobacter marinus</name>
    <dbReference type="NCBI Taxonomy" id="477641"/>
    <lineage>
        <taxon>Bacteria</taxon>
        <taxon>Bacillati</taxon>
        <taxon>Actinomycetota</taxon>
        <taxon>Actinomycetes</taxon>
        <taxon>Geodermatophilales</taxon>
        <taxon>Geodermatophilaceae</taxon>
        <taxon>Modestobacter</taxon>
    </lineage>
</organism>
<keyword evidence="3" id="KW-1185">Reference proteome</keyword>
<feature type="region of interest" description="Disordered" evidence="1">
    <location>
        <begin position="1"/>
        <end position="65"/>
    </location>
</feature>
<reference evidence="3" key="1">
    <citation type="journal article" date="2019" name="Int. J. Syst. Evol. Microbiol.">
        <title>The Global Catalogue of Microorganisms (GCM) 10K type strain sequencing project: providing services to taxonomists for standard genome sequencing and annotation.</title>
        <authorList>
            <consortium name="The Broad Institute Genomics Platform"/>
            <consortium name="The Broad Institute Genome Sequencing Center for Infectious Disease"/>
            <person name="Wu L."/>
            <person name="Ma J."/>
        </authorList>
    </citation>
    <scope>NUCLEOTIDE SEQUENCE [LARGE SCALE GENOMIC DNA]</scope>
    <source>
        <strain evidence="3">CGMCC 4.5581</strain>
    </source>
</reference>
<evidence type="ECO:0000313" key="2">
    <source>
        <dbReference type="EMBL" id="GGL82767.1"/>
    </source>
</evidence>
<feature type="compositionally biased region" description="Pro residues" evidence="1">
    <location>
        <begin position="1"/>
        <end position="16"/>
    </location>
</feature>
<comment type="caution">
    <text evidence="2">The sequence shown here is derived from an EMBL/GenBank/DDBJ whole genome shotgun (WGS) entry which is preliminary data.</text>
</comment>
<gene>
    <name evidence="2" type="ORF">GCM10011589_43970</name>
</gene>
<accession>A0ABQ2G9T4</accession>
<proteinExistence type="predicted"/>
<evidence type="ECO:0000256" key="1">
    <source>
        <dbReference type="SAM" id="MobiDB-lite"/>
    </source>
</evidence>
<feature type="compositionally biased region" description="Low complexity" evidence="1">
    <location>
        <begin position="17"/>
        <end position="26"/>
    </location>
</feature>
<evidence type="ECO:0000313" key="3">
    <source>
        <dbReference type="Proteomes" id="UP000648663"/>
    </source>
</evidence>
<protein>
    <submittedName>
        <fullName evidence="2">Uncharacterized protein</fullName>
    </submittedName>
</protein>
<name>A0ABQ2G9T4_9ACTN</name>
<sequence>MSVPGQPRPVPRPPGIARPGPAQQPARPGPAHEPAQHEAARHPAPATHESAVPVPPAASPFADLDGRPVAEHVGVFEAEHERLQRELSTIDQL</sequence>